<dbReference type="RefSeq" id="WP_145081986.1">
    <property type="nucleotide sequence ID" value="NZ_CP036298.1"/>
</dbReference>
<keyword evidence="10" id="KW-1185">Reference proteome</keyword>
<organism evidence="9 10">
    <name type="scientific">Aureliella helgolandensis</name>
    <dbReference type="NCBI Taxonomy" id="2527968"/>
    <lineage>
        <taxon>Bacteria</taxon>
        <taxon>Pseudomonadati</taxon>
        <taxon>Planctomycetota</taxon>
        <taxon>Planctomycetia</taxon>
        <taxon>Pirellulales</taxon>
        <taxon>Pirellulaceae</taxon>
        <taxon>Aureliella</taxon>
    </lineage>
</organism>
<evidence type="ECO:0000256" key="6">
    <source>
        <dbReference type="ARBA" id="ARBA00023065"/>
    </source>
</evidence>
<evidence type="ECO:0000256" key="7">
    <source>
        <dbReference type="ARBA" id="ARBA00023136"/>
    </source>
</evidence>
<evidence type="ECO:0000256" key="5">
    <source>
        <dbReference type="ARBA" id="ARBA00022989"/>
    </source>
</evidence>
<feature type="transmembrane region" description="Helical" evidence="8">
    <location>
        <begin position="335"/>
        <end position="354"/>
    </location>
</feature>
<feature type="transmembrane region" description="Helical" evidence="8">
    <location>
        <begin position="39"/>
        <end position="62"/>
    </location>
</feature>
<gene>
    <name evidence="9" type="primary">ktrB</name>
    <name evidence="9" type="ORF">Q31a_44670</name>
</gene>
<protein>
    <submittedName>
        <fullName evidence="9">Ktr system potassium uptake protein B</fullName>
    </submittedName>
</protein>
<keyword evidence="7 8" id="KW-0472">Membrane</keyword>
<feature type="transmembrane region" description="Helical" evidence="8">
    <location>
        <begin position="215"/>
        <end position="234"/>
    </location>
</feature>
<evidence type="ECO:0000256" key="3">
    <source>
        <dbReference type="ARBA" id="ARBA00022475"/>
    </source>
</evidence>
<accession>A0A518GBX9</accession>
<dbReference type="InterPro" id="IPR003445">
    <property type="entry name" value="Cat_transpt"/>
</dbReference>
<evidence type="ECO:0000256" key="2">
    <source>
        <dbReference type="ARBA" id="ARBA00022448"/>
    </source>
</evidence>
<keyword evidence="3" id="KW-1003">Cell membrane</keyword>
<dbReference type="GO" id="GO:0005886">
    <property type="term" value="C:plasma membrane"/>
    <property type="evidence" value="ECO:0007669"/>
    <property type="project" value="UniProtKB-SubCell"/>
</dbReference>
<dbReference type="GO" id="GO:0030001">
    <property type="term" value="P:metal ion transport"/>
    <property type="evidence" value="ECO:0007669"/>
    <property type="project" value="UniProtKB-ARBA"/>
</dbReference>
<evidence type="ECO:0000256" key="1">
    <source>
        <dbReference type="ARBA" id="ARBA00004651"/>
    </source>
</evidence>
<evidence type="ECO:0000313" key="9">
    <source>
        <dbReference type="EMBL" id="QDV26095.1"/>
    </source>
</evidence>
<dbReference type="Pfam" id="PF02386">
    <property type="entry name" value="TrkH"/>
    <property type="match status" value="1"/>
</dbReference>
<dbReference type="EMBL" id="CP036298">
    <property type="protein sequence ID" value="QDV26095.1"/>
    <property type="molecule type" value="Genomic_DNA"/>
</dbReference>
<dbReference type="PANTHER" id="PTHR32024:SF1">
    <property type="entry name" value="KTR SYSTEM POTASSIUM UPTAKE PROTEIN B"/>
    <property type="match status" value="1"/>
</dbReference>
<name>A0A518GBX9_9BACT</name>
<dbReference type="Proteomes" id="UP000318017">
    <property type="component" value="Chromosome"/>
</dbReference>
<feature type="transmembrane region" description="Helical" evidence="8">
    <location>
        <begin position="255"/>
        <end position="275"/>
    </location>
</feature>
<dbReference type="PANTHER" id="PTHR32024">
    <property type="entry name" value="TRK SYSTEM POTASSIUM UPTAKE PROTEIN TRKG-RELATED"/>
    <property type="match status" value="1"/>
</dbReference>
<feature type="transmembrane region" description="Helical" evidence="8">
    <location>
        <begin position="74"/>
        <end position="94"/>
    </location>
</feature>
<keyword evidence="6" id="KW-0406">Ion transport</keyword>
<keyword evidence="2" id="KW-0813">Transport</keyword>
<proteinExistence type="predicted"/>
<feature type="transmembrane region" description="Helical" evidence="8">
    <location>
        <begin position="151"/>
        <end position="174"/>
    </location>
</feature>
<comment type="subcellular location">
    <subcellularLocation>
        <location evidence="1">Cell membrane</location>
        <topology evidence="1">Multi-pass membrane protein</topology>
    </subcellularLocation>
</comment>
<feature type="transmembrane region" description="Helical" evidence="8">
    <location>
        <begin position="100"/>
        <end position="124"/>
    </location>
</feature>
<keyword evidence="4 8" id="KW-0812">Transmembrane</keyword>
<dbReference type="GO" id="GO:0008324">
    <property type="term" value="F:monoatomic cation transmembrane transporter activity"/>
    <property type="evidence" value="ECO:0007669"/>
    <property type="project" value="InterPro"/>
</dbReference>
<dbReference type="KEGG" id="ahel:Q31a_44670"/>
<evidence type="ECO:0000256" key="8">
    <source>
        <dbReference type="SAM" id="Phobius"/>
    </source>
</evidence>
<keyword evidence="5 8" id="KW-1133">Transmembrane helix</keyword>
<reference evidence="9 10" key="1">
    <citation type="submission" date="2019-02" db="EMBL/GenBank/DDBJ databases">
        <title>Deep-cultivation of Planctomycetes and their phenomic and genomic characterization uncovers novel biology.</title>
        <authorList>
            <person name="Wiegand S."/>
            <person name="Jogler M."/>
            <person name="Boedeker C."/>
            <person name="Pinto D."/>
            <person name="Vollmers J."/>
            <person name="Rivas-Marin E."/>
            <person name="Kohn T."/>
            <person name="Peeters S.H."/>
            <person name="Heuer A."/>
            <person name="Rast P."/>
            <person name="Oberbeckmann S."/>
            <person name="Bunk B."/>
            <person name="Jeske O."/>
            <person name="Meyerdierks A."/>
            <person name="Storesund J.E."/>
            <person name="Kallscheuer N."/>
            <person name="Luecker S."/>
            <person name="Lage O.M."/>
            <person name="Pohl T."/>
            <person name="Merkel B.J."/>
            <person name="Hornburger P."/>
            <person name="Mueller R.-W."/>
            <person name="Bruemmer F."/>
            <person name="Labrenz M."/>
            <person name="Spormann A.M."/>
            <person name="Op den Camp H."/>
            <person name="Overmann J."/>
            <person name="Amann R."/>
            <person name="Jetten M.S.M."/>
            <person name="Mascher T."/>
            <person name="Medema M.H."/>
            <person name="Devos D.P."/>
            <person name="Kaster A.-K."/>
            <person name="Ovreas L."/>
            <person name="Rohde M."/>
            <person name="Galperin M.Y."/>
            <person name="Jogler C."/>
        </authorList>
    </citation>
    <scope>NUCLEOTIDE SEQUENCE [LARGE SCALE GENOMIC DNA]</scope>
    <source>
        <strain evidence="9 10">Q31a</strain>
    </source>
</reference>
<evidence type="ECO:0000313" key="10">
    <source>
        <dbReference type="Proteomes" id="UP000318017"/>
    </source>
</evidence>
<dbReference type="OrthoDB" id="9810952at2"/>
<evidence type="ECO:0000256" key="4">
    <source>
        <dbReference type="ARBA" id="ARBA00022692"/>
    </source>
</evidence>
<feature type="transmembrane region" description="Helical" evidence="8">
    <location>
        <begin position="375"/>
        <end position="397"/>
    </location>
</feature>
<sequence length="476" mass="51421">MWFTARNKISTAFRLKHRLGISGNRRPPRGRGALSSSKLFVGSFLLLTLAGTVGLKVIPGLYQEQSLTWHEAAFTATSAVCVTGLIVVDTATYFTWEGQAFLLLLIQLGGLGMLTLTSMVITALGGRPSLRAESATATVRPAMPYIPPRKLIISVVKFTILFEAIGAILLYAIWSPQMGWSEAIWPAVFHSVSAFCNAGFSTNSNSLVDFQHSPATLLAISFLVVTGGLGFVTMEEFSERLWRKKRARRLSVHTSLVIVTTIVLLLGGWFLFALFEWRGCMASMPLVDKLSNSLFMSVTSRTAGFNSIDYGAASDSSNFLTILLMMIGGSPGSTAGGMKTTTFALLGLVAWSRLRSRPTVTFADRSIPEETIQHSVGLTVIYTAIVMIGILLITSIGDLLGDHGTLLPRMFEVVSAFNTVGLSMGLTDTLSPISRWILIGLMFVGRTGPLAVAAALVVRRAGNTTYRLAYEDVNVG</sequence>
<dbReference type="AlphaFoldDB" id="A0A518GBX9"/>
<feature type="transmembrane region" description="Helical" evidence="8">
    <location>
        <begin position="436"/>
        <end position="458"/>
    </location>
</feature>